<keyword evidence="3" id="KW-1185">Reference proteome</keyword>
<dbReference type="GO" id="GO:1990072">
    <property type="term" value="C:TRAPPIII protein complex"/>
    <property type="evidence" value="ECO:0007669"/>
    <property type="project" value="TreeGrafter"/>
</dbReference>
<evidence type="ECO:0000313" key="2">
    <source>
        <dbReference type="EMBL" id="KAF2754440.1"/>
    </source>
</evidence>
<feature type="region of interest" description="Disordered" evidence="1">
    <location>
        <begin position="787"/>
        <end position="808"/>
    </location>
</feature>
<accession>A0A6A6VXS4</accession>
<name>A0A6A6VXS4_9PEZI</name>
<dbReference type="EMBL" id="ML996580">
    <property type="protein sequence ID" value="KAF2754440.1"/>
    <property type="molecule type" value="Genomic_DNA"/>
</dbReference>
<organism evidence="2 3">
    <name type="scientific">Pseudovirgaria hyperparasitica</name>
    <dbReference type="NCBI Taxonomy" id="470096"/>
    <lineage>
        <taxon>Eukaryota</taxon>
        <taxon>Fungi</taxon>
        <taxon>Dikarya</taxon>
        <taxon>Ascomycota</taxon>
        <taxon>Pezizomycotina</taxon>
        <taxon>Dothideomycetes</taxon>
        <taxon>Dothideomycetes incertae sedis</taxon>
        <taxon>Acrospermales</taxon>
        <taxon>Acrospermaceae</taxon>
        <taxon>Pseudovirgaria</taxon>
    </lineage>
</organism>
<proteinExistence type="predicted"/>
<dbReference type="Pfam" id="PF12739">
    <property type="entry name" value="TRAPPC-Trs85"/>
    <property type="match status" value="1"/>
</dbReference>
<dbReference type="OrthoDB" id="203724at2759"/>
<dbReference type="PANTHER" id="PTHR12975">
    <property type="entry name" value="TRANSPORT PROTEIN TRAPP"/>
    <property type="match status" value="1"/>
</dbReference>
<feature type="region of interest" description="Disordered" evidence="1">
    <location>
        <begin position="1"/>
        <end position="102"/>
    </location>
</feature>
<dbReference type="RefSeq" id="XP_033596891.1">
    <property type="nucleotide sequence ID" value="XM_033747501.1"/>
</dbReference>
<dbReference type="GeneID" id="54488555"/>
<dbReference type="PANTHER" id="PTHR12975:SF6">
    <property type="entry name" value="TRAFFICKING PROTEIN PARTICLE COMPLEX SUBUNIT 8"/>
    <property type="match status" value="1"/>
</dbReference>
<evidence type="ECO:0000256" key="1">
    <source>
        <dbReference type="SAM" id="MobiDB-lite"/>
    </source>
</evidence>
<reference evidence="2" key="1">
    <citation type="journal article" date="2020" name="Stud. Mycol.">
        <title>101 Dothideomycetes genomes: a test case for predicting lifestyles and emergence of pathogens.</title>
        <authorList>
            <person name="Haridas S."/>
            <person name="Albert R."/>
            <person name="Binder M."/>
            <person name="Bloem J."/>
            <person name="Labutti K."/>
            <person name="Salamov A."/>
            <person name="Andreopoulos B."/>
            <person name="Baker S."/>
            <person name="Barry K."/>
            <person name="Bills G."/>
            <person name="Bluhm B."/>
            <person name="Cannon C."/>
            <person name="Castanera R."/>
            <person name="Culley D."/>
            <person name="Daum C."/>
            <person name="Ezra D."/>
            <person name="Gonzalez J."/>
            <person name="Henrissat B."/>
            <person name="Kuo A."/>
            <person name="Liang C."/>
            <person name="Lipzen A."/>
            <person name="Lutzoni F."/>
            <person name="Magnuson J."/>
            <person name="Mondo S."/>
            <person name="Nolan M."/>
            <person name="Ohm R."/>
            <person name="Pangilinan J."/>
            <person name="Park H.-J."/>
            <person name="Ramirez L."/>
            <person name="Alfaro M."/>
            <person name="Sun H."/>
            <person name="Tritt A."/>
            <person name="Yoshinaga Y."/>
            <person name="Zwiers L.-H."/>
            <person name="Turgeon B."/>
            <person name="Goodwin S."/>
            <person name="Spatafora J."/>
            <person name="Crous P."/>
            <person name="Grigoriev I."/>
        </authorList>
    </citation>
    <scope>NUCLEOTIDE SEQUENCE</scope>
    <source>
        <strain evidence="2">CBS 121739</strain>
    </source>
</reference>
<dbReference type="InterPro" id="IPR024420">
    <property type="entry name" value="TRAPP_III_complex_Trs85"/>
</dbReference>
<feature type="compositionally biased region" description="Low complexity" evidence="1">
    <location>
        <begin position="7"/>
        <end position="19"/>
    </location>
</feature>
<dbReference type="AlphaFoldDB" id="A0A6A6VXS4"/>
<evidence type="ECO:0000313" key="3">
    <source>
        <dbReference type="Proteomes" id="UP000799437"/>
    </source>
</evidence>
<feature type="compositionally biased region" description="Low complexity" evidence="1">
    <location>
        <begin position="38"/>
        <end position="82"/>
    </location>
</feature>
<protein>
    <submittedName>
        <fullName evidence="2">Uncharacterized protein</fullName>
    </submittedName>
</protein>
<dbReference type="Proteomes" id="UP000799437">
    <property type="component" value="Unassembled WGS sequence"/>
</dbReference>
<gene>
    <name evidence="2" type="ORF">EJ05DRAFT_503976</name>
</gene>
<sequence>MTPSQDATPIPLPITAPALSGIDESIKLPRRRAQSPGASLASLPDRRSSPSLSSLFASTSSLAGSRPGSGTSTPTASTIPSSVFSPVSRSNGAPFPGPGFEGTEELRNLISRSFAPHVGVLASEDTEELVQQKGFQGGLLDLIRPFGEHITGKLAIRDSNGSSKVVDDFGIRFMGLKDGLGYPSFPRKSAEGVYDSTNRELNSGKPSDRWSRTGGDISHIEEAVGRHIAYAEMQNTGSISDYFNSRNISSAGWEASPFYALYLRRLLSGLPLVPHETFSHPVACVIAISSHSTSPIEELRRLYTSTNISDSRLPQWVNNEFLRYYVLLHDEDNDDIKQSMGLYEQMKRNFGLHCHLLRIRSAQAVPSDDESVRIPLCEWMSASEELAEIEKREAADDDVDPTPCIFESDATAIRSFVRELVASSIVPLMERMCAQWNEQILSRRKGLSGRFMSLSKRWTPFGASSRNSSGPMSGGSSNYDSLQGFYKPDTPEALMRKLADYAFMLRDYKLAQSTYDVLRSDFNSDKAWTYYAGASEMVAIAALMTPNNMSSKARIENIDQFLEASSYSYVTRSAAPYYALRTLALGLELLRLRGSSAADDAARWASRILESRLVGPIGHALFTERVSASYGCRRGVGNLNSGSRTRKSALWALLATSEWIALEKTDLAEKALHRACALYGVLPGAFEDTPVDIKEAEDGVDKLGLPMRAYPLAFGEMKAHIDSLREALSEQRRMADGYDDMAETLMPADDEELEVEDVISESLTVNARPNRKSLIGAQMPFGVDVAPLSPVRTRDEGEEGFTESDKIL</sequence>